<proteinExistence type="predicted"/>
<evidence type="ECO:0000313" key="1">
    <source>
        <dbReference type="EMBL" id="GFO01266.1"/>
    </source>
</evidence>
<sequence length="59" mass="6595">TFLVLHTSNQIVDLSAEAQQGATRHLCRISSDVKLEATSRLQEQISRGLGRAEWVRCSK</sequence>
<dbReference type="AlphaFoldDB" id="A0AAV3ZZC6"/>
<protein>
    <submittedName>
        <fullName evidence="1">Uncharacterized protein</fullName>
    </submittedName>
</protein>
<name>A0AAV3ZZC6_9GAST</name>
<organism evidence="1 2">
    <name type="scientific">Plakobranchus ocellatus</name>
    <dbReference type="NCBI Taxonomy" id="259542"/>
    <lineage>
        <taxon>Eukaryota</taxon>
        <taxon>Metazoa</taxon>
        <taxon>Spiralia</taxon>
        <taxon>Lophotrochozoa</taxon>
        <taxon>Mollusca</taxon>
        <taxon>Gastropoda</taxon>
        <taxon>Heterobranchia</taxon>
        <taxon>Euthyneura</taxon>
        <taxon>Panpulmonata</taxon>
        <taxon>Sacoglossa</taxon>
        <taxon>Placobranchoidea</taxon>
        <taxon>Plakobranchidae</taxon>
        <taxon>Plakobranchus</taxon>
    </lineage>
</organism>
<evidence type="ECO:0000313" key="2">
    <source>
        <dbReference type="Proteomes" id="UP000735302"/>
    </source>
</evidence>
<gene>
    <name evidence="1" type="ORF">PoB_002777100</name>
</gene>
<feature type="non-terminal residue" evidence="1">
    <location>
        <position position="1"/>
    </location>
</feature>
<feature type="non-terminal residue" evidence="1">
    <location>
        <position position="59"/>
    </location>
</feature>
<keyword evidence="2" id="KW-1185">Reference proteome</keyword>
<dbReference type="EMBL" id="BLXT01003261">
    <property type="protein sequence ID" value="GFO01266.1"/>
    <property type="molecule type" value="Genomic_DNA"/>
</dbReference>
<accession>A0AAV3ZZC6</accession>
<reference evidence="1 2" key="1">
    <citation type="journal article" date="2021" name="Elife">
        <title>Chloroplast acquisition without the gene transfer in kleptoplastic sea slugs, Plakobranchus ocellatus.</title>
        <authorList>
            <person name="Maeda T."/>
            <person name="Takahashi S."/>
            <person name="Yoshida T."/>
            <person name="Shimamura S."/>
            <person name="Takaki Y."/>
            <person name="Nagai Y."/>
            <person name="Toyoda A."/>
            <person name="Suzuki Y."/>
            <person name="Arimoto A."/>
            <person name="Ishii H."/>
            <person name="Satoh N."/>
            <person name="Nishiyama T."/>
            <person name="Hasebe M."/>
            <person name="Maruyama T."/>
            <person name="Minagawa J."/>
            <person name="Obokata J."/>
            <person name="Shigenobu S."/>
        </authorList>
    </citation>
    <scope>NUCLEOTIDE SEQUENCE [LARGE SCALE GENOMIC DNA]</scope>
</reference>
<dbReference type="Proteomes" id="UP000735302">
    <property type="component" value="Unassembled WGS sequence"/>
</dbReference>
<comment type="caution">
    <text evidence="1">The sequence shown here is derived from an EMBL/GenBank/DDBJ whole genome shotgun (WGS) entry which is preliminary data.</text>
</comment>